<evidence type="ECO:0000313" key="3">
    <source>
        <dbReference type="Proteomes" id="UP001501570"/>
    </source>
</evidence>
<evidence type="ECO:0000256" key="1">
    <source>
        <dbReference type="SAM" id="Phobius"/>
    </source>
</evidence>
<gene>
    <name evidence="2" type="ORF">GCM10023322_05320</name>
</gene>
<keyword evidence="1" id="KW-1133">Transmembrane helix</keyword>
<dbReference type="EMBL" id="BAABJQ010000001">
    <property type="protein sequence ID" value="GAA5178353.1"/>
    <property type="molecule type" value="Genomic_DNA"/>
</dbReference>
<keyword evidence="1" id="KW-0812">Transmembrane</keyword>
<keyword evidence="3" id="KW-1185">Reference proteome</keyword>
<organism evidence="2 3">
    <name type="scientific">Rugosimonospora acidiphila</name>
    <dbReference type="NCBI Taxonomy" id="556531"/>
    <lineage>
        <taxon>Bacteria</taxon>
        <taxon>Bacillati</taxon>
        <taxon>Actinomycetota</taxon>
        <taxon>Actinomycetes</taxon>
        <taxon>Micromonosporales</taxon>
        <taxon>Micromonosporaceae</taxon>
        <taxon>Rugosimonospora</taxon>
    </lineage>
</organism>
<feature type="transmembrane region" description="Helical" evidence="1">
    <location>
        <begin position="32"/>
        <end position="57"/>
    </location>
</feature>
<dbReference type="Proteomes" id="UP001501570">
    <property type="component" value="Unassembled WGS sequence"/>
</dbReference>
<protein>
    <submittedName>
        <fullName evidence="2">Uncharacterized protein</fullName>
    </submittedName>
</protein>
<comment type="caution">
    <text evidence="2">The sequence shown here is derived from an EMBL/GenBank/DDBJ whole genome shotgun (WGS) entry which is preliminary data.</text>
</comment>
<accession>A0ABP9RK17</accession>
<dbReference type="RefSeq" id="WP_345625641.1">
    <property type="nucleotide sequence ID" value="NZ_BAABJQ010000001.1"/>
</dbReference>
<name>A0ABP9RK17_9ACTN</name>
<keyword evidence="1" id="KW-0472">Membrane</keyword>
<sequence length="75" mass="8170">MKRHRTDVLSLLFGVIFILVALWWLLGRSIDIGVGTLAWAVAVALIVLGGVSLLGALRGRDTAARDQDREDWPTG</sequence>
<evidence type="ECO:0000313" key="2">
    <source>
        <dbReference type="EMBL" id="GAA5178353.1"/>
    </source>
</evidence>
<proteinExistence type="predicted"/>
<feature type="transmembrane region" description="Helical" evidence="1">
    <location>
        <begin position="7"/>
        <end position="26"/>
    </location>
</feature>
<reference evidence="3" key="1">
    <citation type="journal article" date="2019" name="Int. J. Syst. Evol. Microbiol.">
        <title>The Global Catalogue of Microorganisms (GCM) 10K type strain sequencing project: providing services to taxonomists for standard genome sequencing and annotation.</title>
        <authorList>
            <consortium name="The Broad Institute Genomics Platform"/>
            <consortium name="The Broad Institute Genome Sequencing Center for Infectious Disease"/>
            <person name="Wu L."/>
            <person name="Ma J."/>
        </authorList>
    </citation>
    <scope>NUCLEOTIDE SEQUENCE [LARGE SCALE GENOMIC DNA]</scope>
    <source>
        <strain evidence="3">JCM 18304</strain>
    </source>
</reference>